<evidence type="ECO:0000256" key="3">
    <source>
        <dbReference type="ARBA" id="ARBA00022692"/>
    </source>
</evidence>
<dbReference type="Pfam" id="PF02653">
    <property type="entry name" value="BPD_transp_2"/>
    <property type="match status" value="1"/>
</dbReference>
<dbReference type="PANTHER" id="PTHR43370">
    <property type="entry name" value="SUGAR ABC TRANSPORTER INTEGRAL MEMBRANE PROTEIN-RELATED"/>
    <property type="match status" value="1"/>
</dbReference>
<keyword evidence="5 6" id="KW-0472">Membrane</keyword>
<evidence type="ECO:0000256" key="4">
    <source>
        <dbReference type="ARBA" id="ARBA00022989"/>
    </source>
</evidence>
<keyword evidence="3 6" id="KW-0812">Transmembrane</keyword>
<feature type="transmembrane region" description="Helical" evidence="6">
    <location>
        <begin position="272"/>
        <end position="290"/>
    </location>
</feature>
<feature type="transmembrane region" description="Helical" evidence="6">
    <location>
        <begin position="90"/>
        <end position="115"/>
    </location>
</feature>
<dbReference type="HOGENOM" id="CLU_040769_1_2_2"/>
<name>B8D6I7_DESA1</name>
<dbReference type="AlphaFoldDB" id="B8D6I7"/>
<dbReference type="Proteomes" id="UP000006903">
    <property type="component" value="Chromosome"/>
</dbReference>
<comment type="subcellular location">
    <subcellularLocation>
        <location evidence="1">Cell membrane</location>
        <topology evidence="1">Multi-pass membrane protein</topology>
    </subcellularLocation>
</comment>
<evidence type="ECO:0000256" key="5">
    <source>
        <dbReference type="ARBA" id="ARBA00023136"/>
    </source>
</evidence>
<dbReference type="GO" id="GO:0005886">
    <property type="term" value="C:plasma membrane"/>
    <property type="evidence" value="ECO:0007669"/>
    <property type="project" value="UniProtKB-SubCell"/>
</dbReference>
<evidence type="ECO:0000256" key="2">
    <source>
        <dbReference type="ARBA" id="ARBA00022475"/>
    </source>
</evidence>
<gene>
    <name evidence="7" type="ordered locus">DKAM_1392</name>
</gene>
<keyword evidence="2" id="KW-1003">Cell membrane</keyword>
<evidence type="ECO:0000313" key="7">
    <source>
        <dbReference type="EMBL" id="ACL11718.1"/>
    </source>
</evidence>
<accession>B8D6I7</accession>
<evidence type="ECO:0000313" key="8">
    <source>
        <dbReference type="Proteomes" id="UP000006903"/>
    </source>
</evidence>
<feature type="transmembrane region" description="Helical" evidence="6">
    <location>
        <begin position="187"/>
        <end position="210"/>
    </location>
</feature>
<organism evidence="7 8">
    <name type="scientific">Desulfurococcus amylolyticus (strain DSM 18924 / JCM 16383 / VKM B-2413 / 1221n)</name>
    <name type="common">Desulfurococcus kamchatkensis</name>
    <dbReference type="NCBI Taxonomy" id="490899"/>
    <lineage>
        <taxon>Archaea</taxon>
        <taxon>Thermoproteota</taxon>
        <taxon>Thermoprotei</taxon>
        <taxon>Desulfurococcales</taxon>
        <taxon>Desulfurococcaceae</taxon>
        <taxon>Desulfurococcus</taxon>
    </lineage>
</organism>
<proteinExistence type="predicted"/>
<evidence type="ECO:0000256" key="1">
    <source>
        <dbReference type="ARBA" id="ARBA00004651"/>
    </source>
</evidence>
<dbReference type="EMBL" id="CP001140">
    <property type="protein sequence ID" value="ACL11718.1"/>
    <property type="molecule type" value="Genomic_DNA"/>
</dbReference>
<dbReference type="RefSeq" id="WP_012609059.1">
    <property type="nucleotide sequence ID" value="NC_011766.1"/>
</dbReference>
<feature type="transmembrane region" description="Helical" evidence="6">
    <location>
        <begin position="6"/>
        <end position="27"/>
    </location>
</feature>
<keyword evidence="4 6" id="KW-1133">Transmembrane helix</keyword>
<reference evidence="7 8" key="1">
    <citation type="journal article" date="2009" name="J. Bacteriol.">
        <title>Complete genome sequence of the anaerobic, protein-degrading hyperthermophilic crenarchaeon Desulfurococcus kamchatkensis.</title>
        <authorList>
            <person name="Ravin N.V."/>
            <person name="Mardanov A.V."/>
            <person name="Beletsky A.V."/>
            <person name="Kublanov I.V."/>
            <person name="Kolganova T.V."/>
            <person name="Lebedinsky A.V."/>
            <person name="Chernyh N.A."/>
            <person name="Bonch-Osmolovskaya E.A."/>
            <person name="Skryabin K.G."/>
        </authorList>
    </citation>
    <scope>NUCLEOTIDE SEQUENCE [LARGE SCALE GENOMIC DNA]</scope>
    <source>
        <strain evidence="8">DSM 18924 / JCM 16383 / VKM B-2413 / 1221n</strain>
    </source>
</reference>
<evidence type="ECO:0000256" key="6">
    <source>
        <dbReference type="SAM" id="Phobius"/>
    </source>
</evidence>
<protein>
    <submittedName>
        <fullName evidence="7">ABC-type transport system, permease component</fullName>
    </submittedName>
</protein>
<dbReference type="eggNOG" id="arCOG00261">
    <property type="taxonomic scope" value="Archaea"/>
</dbReference>
<dbReference type="STRING" id="490899.DKAM_1392"/>
<dbReference type="GeneID" id="7171855"/>
<dbReference type="PANTHER" id="PTHR43370:SF1">
    <property type="entry name" value="GUANOSINE ABC TRANSPORTER PERMEASE PROTEIN NUPQ"/>
    <property type="match status" value="1"/>
</dbReference>
<feature type="transmembrane region" description="Helical" evidence="6">
    <location>
        <begin position="61"/>
        <end position="83"/>
    </location>
</feature>
<dbReference type="InterPro" id="IPR001851">
    <property type="entry name" value="ABC_transp_permease"/>
</dbReference>
<feature type="transmembrane region" description="Helical" evidence="6">
    <location>
        <begin position="230"/>
        <end position="251"/>
    </location>
</feature>
<dbReference type="KEGG" id="dka:DKAM_1392"/>
<feature type="transmembrane region" description="Helical" evidence="6">
    <location>
        <begin position="135"/>
        <end position="156"/>
    </location>
</feature>
<dbReference type="GO" id="GO:0022857">
    <property type="term" value="F:transmembrane transporter activity"/>
    <property type="evidence" value="ECO:0007669"/>
    <property type="project" value="InterPro"/>
</dbReference>
<sequence length="306" mass="32808">MIDFLIALIENTLYSATVVLLGALGAIINEKSGVVNIGVEGVFILSAFSTVYFTLASGNLAIGILLALVVSGLAGLIHGLISIYLRGDQVIIGVGFNMVAAGLTIVMMVTTWGDYSQTPQIQKLQGLQFTIGGKVFIIPLFSIAAILVGLAEWFILEKTKYGLILKACGDEPRAAEAMGINVFRTRLLATVLGAVVMGLGGVFLSAEWFGNYTKATTAGRGFIALANEAFSNWNPAMAIAGALLFGFFEALSISLPIQLQSMLGRQFTAETYLFKMMPYVATIIVITMVMKKIRMPRALGKPYIKE</sequence>
<feature type="transmembrane region" description="Helical" evidence="6">
    <location>
        <begin position="34"/>
        <end position="55"/>
    </location>
</feature>
<dbReference type="CDD" id="cd06580">
    <property type="entry name" value="TM_PBP1_transp_TpRbsC_like"/>
    <property type="match status" value="1"/>
</dbReference>